<evidence type="ECO:0000256" key="6">
    <source>
        <dbReference type="ARBA" id="ARBA00022723"/>
    </source>
</evidence>
<dbReference type="Gene3D" id="1.10.468.10">
    <property type="entry name" value="Photosynthetic Reaction Center, subunit C, domain 2"/>
    <property type="match status" value="1"/>
</dbReference>
<evidence type="ECO:0000256" key="10">
    <source>
        <dbReference type="SAM" id="SignalP"/>
    </source>
</evidence>
<dbReference type="InterPro" id="IPR036280">
    <property type="entry name" value="Multihaem_cyt_sf"/>
</dbReference>
<evidence type="ECO:0000313" key="11">
    <source>
        <dbReference type="EMBL" id="MBO9199897.1"/>
    </source>
</evidence>
<evidence type="ECO:0000256" key="9">
    <source>
        <dbReference type="SAM" id="MobiDB-lite"/>
    </source>
</evidence>
<name>A0ABS3YPT7_9BACT</name>
<feature type="signal peptide" evidence="10">
    <location>
        <begin position="1"/>
        <end position="27"/>
    </location>
</feature>
<dbReference type="NCBIfam" id="NF033196">
    <property type="entry name" value="c_type_nonphoto"/>
    <property type="match status" value="1"/>
</dbReference>
<evidence type="ECO:0000256" key="1">
    <source>
        <dbReference type="ARBA" id="ARBA00003196"/>
    </source>
</evidence>
<gene>
    <name evidence="11" type="ORF">J7I42_06450</name>
</gene>
<keyword evidence="10" id="KW-0732">Signal</keyword>
<organism evidence="11 12">
    <name type="scientific">Niastella soli</name>
    <dbReference type="NCBI Taxonomy" id="2821487"/>
    <lineage>
        <taxon>Bacteria</taxon>
        <taxon>Pseudomonadati</taxon>
        <taxon>Bacteroidota</taxon>
        <taxon>Chitinophagia</taxon>
        <taxon>Chitinophagales</taxon>
        <taxon>Chitinophagaceae</taxon>
        <taxon>Niastella</taxon>
    </lineage>
</organism>
<keyword evidence="7" id="KW-0249">Electron transport</keyword>
<keyword evidence="12" id="KW-1185">Reference proteome</keyword>
<protein>
    <recommendedName>
        <fullName evidence="2">Photosynthetic reaction center cytochrome c subunit</fullName>
    </recommendedName>
</protein>
<comment type="caution">
    <text evidence="11">The sequence shown here is derived from an EMBL/GenBank/DDBJ whole genome shotgun (WGS) entry which is preliminary data.</text>
</comment>
<evidence type="ECO:0000256" key="5">
    <source>
        <dbReference type="ARBA" id="ARBA00022617"/>
    </source>
</evidence>
<keyword evidence="3" id="KW-0813">Transport</keyword>
<feature type="compositionally biased region" description="Low complexity" evidence="9">
    <location>
        <begin position="147"/>
        <end position="157"/>
    </location>
</feature>
<reference evidence="11 12" key="1">
    <citation type="submission" date="2021-03" db="EMBL/GenBank/DDBJ databases">
        <title>Assistant Professor.</title>
        <authorList>
            <person name="Huq M.A."/>
        </authorList>
    </citation>
    <scope>NUCLEOTIDE SEQUENCE [LARGE SCALE GENOMIC DNA]</scope>
    <source>
        <strain evidence="11 12">MAH-29</strain>
    </source>
</reference>
<proteinExistence type="predicted"/>
<dbReference type="InterPro" id="IPR003158">
    <property type="entry name" value="Photosyn_RC_cyt_c-su"/>
</dbReference>
<keyword evidence="8" id="KW-0408">Iron</keyword>
<feature type="chain" id="PRO_5046621419" description="Photosynthetic reaction center cytochrome c subunit" evidence="10">
    <location>
        <begin position="28"/>
        <end position="157"/>
    </location>
</feature>
<accession>A0ABS3YPT7</accession>
<evidence type="ECO:0000256" key="4">
    <source>
        <dbReference type="ARBA" id="ARBA00022531"/>
    </source>
</evidence>
<keyword evidence="6" id="KW-0479">Metal-binding</keyword>
<dbReference type="Proteomes" id="UP000677244">
    <property type="component" value="Unassembled WGS sequence"/>
</dbReference>
<dbReference type="EMBL" id="JAGHKO010000001">
    <property type="protein sequence ID" value="MBO9199897.1"/>
    <property type="molecule type" value="Genomic_DNA"/>
</dbReference>
<evidence type="ECO:0000313" key="12">
    <source>
        <dbReference type="Proteomes" id="UP000677244"/>
    </source>
</evidence>
<evidence type="ECO:0000256" key="3">
    <source>
        <dbReference type="ARBA" id="ARBA00022448"/>
    </source>
</evidence>
<evidence type="ECO:0000256" key="8">
    <source>
        <dbReference type="ARBA" id="ARBA00023004"/>
    </source>
</evidence>
<dbReference type="InterPro" id="IPR023119">
    <property type="entry name" value="Multihaem_cyt_PRC_cyt_su-like"/>
</dbReference>
<sequence>MFFKKKITVAGTLVALVVLGIAASAPADPIFKNLKVLPKNTTHEQLDSVMHMFNSSLGVKCGFCHAAQKDNPKKLDFASDEKGEKNAARDMMRMTERINKKFFHYKKDEGHPIPPVGCFSCHHGNPHPEASAPKEEKKAPPPPPTQPAQSAQPPANN</sequence>
<evidence type="ECO:0000256" key="2">
    <source>
        <dbReference type="ARBA" id="ARBA00015978"/>
    </source>
</evidence>
<comment type="function">
    <text evidence="1">The reaction center of purple bacteria contains a tightly bound cytochrome molecule which re-reduces the photo oxidized primary electron donor.</text>
</comment>
<dbReference type="SUPFAM" id="SSF48695">
    <property type="entry name" value="Multiheme cytochromes"/>
    <property type="match status" value="1"/>
</dbReference>
<feature type="region of interest" description="Disordered" evidence="9">
    <location>
        <begin position="115"/>
        <end position="157"/>
    </location>
</feature>
<dbReference type="RefSeq" id="WP_209137950.1">
    <property type="nucleotide sequence ID" value="NZ_JAGHKO010000001.1"/>
</dbReference>
<keyword evidence="5" id="KW-0349">Heme</keyword>
<dbReference type="Pfam" id="PF02276">
    <property type="entry name" value="CytoC_RC"/>
    <property type="match status" value="1"/>
</dbReference>
<evidence type="ECO:0000256" key="7">
    <source>
        <dbReference type="ARBA" id="ARBA00022982"/>
    </source>
</evidence>
<keyword evidence="4" id="KW-0602">Photosynthesis</keyword>